<dbReference type="KEGG" id="cvn:111130831"/>
<dbReference type="RefSeq" id="XP_022333786.1">
    <property type="nucleotide sequence ID" value="XM_022478078.1"/>
</dbReference>
<reference evidence="3" key="2">
    <citation type="submission" date="2025-08" db="UniProtKB">
        <authorList>
            <consortium name="RefSeq"/>
        </authorList>
    </citation>
    <scope>IDENTIFICATION</scope>
    <source>
        <tissue evidence="3">Whole sample</tissue>
    </source>
</reference>
<reference evidence="2" key="1">
    <citation type="submission" date="2024-06" db="UniProtKB">
        <authorList>
            <consortium name="RefSeq"/>
        </authorList>
    </citation>
    <scope>NUCLEOTIDE SEQUENCE [LARGE SCALE GENOMIC DNA]</scope>
</reference>
<proteinExistence type="predicted"/>
<dbReference type="AlphaFoldDB" id="A0A8B8E3B4"/>
<keyword evidence="2" id="KW-1185">Reference proteome</keyword>
<keyword evidence="1" id="KW-0732">Signal</keyword>
<dbReference type="GeneID" id="111130831"/>
<evidence type="ECO:0000256" key="1">
    <source>
        <dbReference type="SAM" id="SignalP"/>
    </source>
</evidence>
<evidence type="ECO:0000313" key="3">
    <source>
        <dbReference type="RefSeq" id="XP_022333786.1"/>
    </source>
</evidence>
<feature type="chain" id="PRO_5034656388" evidence="1">
    <location>
        <begin position="35"/>
        <end position="173"/>
    </location>
</feature>
<gene>
    <name evidence="3" type="primary">LOC111130831</name>
</gene>
<protein>
    <submittedName>
        <fullName evidence="3">Lysozyme 3-like</fullName>
    </submittedName>
</protein>
<feature type="signal peptide" evidence="1">
    <location>
        <begin position="1"/>
        <end position="34"/>
    </location>
</feature>
<sequence>MAGCAMADEPGSAVSPTQMFLVVVIIIDVSSTVADRPCVAKGGKCQQNTLTCSGDYERGLCGGSSARQCCVPRSGSTSCSAAATALACKIKNSSKISLLTTNPSGVNDGADPNSNIRDACAGKKVKRSSYRCSEGQAPGGTTCLDAKILQYIYDLGTSTKYKVQCKSGIQMAF</sequence>
<name>A0A8B8E3B4_CRAVI</name>
<dbReference type="Proteomes" id="UP000694844">
    <property type="component" value="Chromosome 1"/>
</dbReference>
<accession>A0A8B8E3B4</accession>
<evidence type="ECO:0000313" key="2">
    <source>
        <dbReference type="Proteomes" id="UP000694844"/>
    </source>
</evidence>
<dbReference type="OrthoDB" id="10059227at2759"/>
<organism evidence="2 3">
    <name type="scientific">Crassostrea virginica</name>
    <name type="common">Eastern oyster</name>
    <dbReference type="NCBI Taxonomy" id="6565"/>
    <lineage>
        <taxon>Eukaryota</taxon>
        <taxon>Metazoa</taxon>
        <taxon>Spiralia</taxon>
        <taxon>Lophotrochozoa</taxon>
        <taxon>Mollusca</taxon>
        <taxon>Bivalvia</taxon>
        <taxon>Autobranchia</taxon>
        <taxon>Pteriomorphia</taxon>
        <taxon>Ostreida</taxon>
        <taxon>Ostreoidea</taxon>
        <taxon>Ostreidae</taxon>
        <taxon>Crassostrea</taxon>
    </lineage>
</organism>